<sequence>MDWKYGGLKCYRRFLFPRNCMGNFSQAIPT</sequence>
<organism evidence="1">
    <name type="scientific">Arundo donax</name>
    <name type="common">Giant reed</name>
    <name type="synonym">Donax arundinaceus</name>
    <dbReference type="NCBI Taxonomy" id="35708"/>
    <lineage>
        <taxon>Eukaryota</taxon>
        <taxon>Viridiplantae</taxon>
        <taxon>Streptophyta</taxon>
        <taxon>Embryophyta</taxon>
        <taxon>Tracheophyta</taxon>
        <taxon>Spermatophyta</taxon>
        <taxon>Magnoliopsida</taxon>
        <taxon>Liliopsida</taxon>
        <taxon>Poales</taxon>
        <taxon>Poaceae</taxon>
        <taxon>PACMAD clade</taxon>
        <taxon>Arundinoideae</taxon>
        <taxon>Arundineae</taxon>
        <taxon>Arundo</taxon>
    </lineage>
</organism>
<dbReference type="EMBL" id="GBRH01187502">
    <property type="protein sequence ID" value="JAE10394.1"/>
    <property type="molecule type" value="Transcribed_RNA"/>
</dbReference>
<name>A0A0A9FGN3_ARUDO</name>
<proteinExistence type="predicted"/>
<accession>A0A0A9FGN3</accession>
<reference evidence="1" key="1">
    <citation type="submission" date="2014-09" db="EMBL/GenBank/DDBJ databases">
        <authorList>
            <person name="Magalhaes I.L.F."/>
            <person name="Oliveira U."/>
            <person name="Santos F.R."/>
            <person name="Vidigal T.H.D.A."/>
            <person name="Brescovit A.D."/>
            <person name="Santos A.J."/>
        </authorList>
    </citation>
    <scope>NUCLEOTIDE SEQUENCE</scope>
    <source>
        <tissue evidence="1">Shoot tissue taken approximately 20 cm above the soil surface</tissue>
    </source>
</reference>
<evidence type="ECO:0000313" key="1">
    <source>
        <dbReference type="EMBL" id="JAE10394.1"/>
    </source>
</evidence>
<protein>
    <submittedName>
        <fullName evidence="1">Uncharacterized protein</fullName>
    </submittedName>
</protein>
<dbReference type="AlphaFoldDB" id="A0A0A9FGN3"/>
<reference evidence="1" key="2">
    <citation type="journal article" date="2015" name="Data Brief">
        <title>Shoot transcriptome of the giant reed, Arundo donax.</title>
        <authorList>
            <person name="Barrero R.A."/>
            <person name="Guerrero F.D."/>
            <person name="Moolhuijzen P."/>
            <person name="Goolsby J.A."/>
            <person name="Tidwell J."/>
            <person name="Bellgard S.E."/>
            <person name="Bellgard M.I."/>
        </authorList>
    </citation>
    <scope>NUCLEOTIDE SEQUENCE</scope>
    <source>
        <tissue evidence="1">Shoot tissue taken approximately 20 cm above the soil surface</tissue>
    </source>
</reference>